<sequence length="1395" mass="150734">MTPGGSRHGTGTREPSHAWAPRSRRSPDGLLACAGWDGSVRWRDGERLERLFEERCDRLRARGDGDRLAVDAGDIALTYAQLDERANRLARLLLAEGVRPGDRVGLLLDEPVDAYTGMLAVLKAHAVYVPLDMGFPPDRLSSIVSDASVRLLLSHSRLAGRTGRLPDSVDVLHLDRVRARVAEQLPGRLGPPAVGEPADDLCYVIYTSGTTGRPKGVAVGHAAVCNFVRVASEVYGITGEDRVYQGMTIAFDFSVEEIWVPWMAGATVVPRPAGPGLLGAELDAFLRNRRVSALCCVPTLLATLDENASELRFLLVSGEPCPQDLVTRWSRPGRRFLNVYGPTEATVTATWTPLAPGRPVTIGVPLPTYSVAVLDPERDTVLPPGTLGEIAIGGIGLAGGYLNRPEATARTFVPDFLGIPQNPSGRIYRTGDLGRINACGEVEHHGRIDTQVKIRGYRVELTEIESVLLRVPGIAQAVVSDRETTSGTVELCAYYTTCRGATVDPGRALAELRERLPGYMVPAYVERLASIPMLPSGKADRHRLPPPTGPRRYTVRGDGAAPRTAAERALAERLAGVLGVERVSVDSHFFDDLGANSLLMARFNAEVRGCPGLPGVSMKDVYLHPTVRRLAAALTEAPPPARDASPERAEPSPERAELSPEHAAPPRPAAPDASATPAVGTLRYALCAVLQLLAFLVYVCLASVALDVGTSWMARGQGWLGVYERAVGLGAVALIGASLLPIAVKWALVGRWKPRRIRLWSLAYVRFWCVRTLIAANPLARLTVGTPLYTLYLRALGARIGPRALVFTRWAPICTDLLTVGADTVIRQESFLNGYRACDGAIETGPVTIGAGAFVGEHSTLDIGVRLGDGAQLGHASSLHEGQSVPAGERWYGSPARPAPEGYEYLTVPPARCGRLRRVCHSVVMLLVLTATVGVAEVVVAALLESRPALVHTVTGAVGPDSWRYYADGLEIAAGMVLGLALLGSVLVPVLSRLLSRLLAADTVHPLYGVRFALQRTVVRLANIRFYIFLFGDSSAITHYLKALGYRLAPVEQTGTNFGTMLRHEVPALSRVGTGTMVSDGLSVANTEFSSTSFRTAPVTIGRHNYLGNNIVYPAGGRTGDNCLLATKVMIPVSGPVRENTGLLGSPPIEIPRSVERDHRFDHLGTGTELRHRLAAKNRHNAVTMALFLAVRCLYVCGLLLIAMLPLAGNGALYWPETVGTALLELAFTVGFFVLVERAVVGFHALRPRFCSVYERSFWRHERYWKVPSIVYLLLFNGTPVKPLVWRMLGVRMGHRVFDDGCRILERTLTRIGDDCVLNAGSVLQAHSLEEGVFKSDHIAIGDGCTIGTSAFVHYGVVVEDHARLDADAFLMKGEHIPSYARWRGNPAAALVRPP</sequence>
<gene>
    <name evidence="4" type="ORF">SMF913_10450</name>
</gene>
<dbReference type="NCBIfam" id="TIGR01733">
    <property type="entry name" value="AA-adenyl-dom"/>
    <property type="match status" value="1"/>
</dbReference>
<feature type="transmembrane region" description="Helical" evidence="2">
    <location>
        <begin position="923"/>
        <end position="944"/>
    </location>
</feature>
<accession>A0A2J7Z2C3</accession>
<dbReference type="SUPFAM" id="SSF51161">
    <property type="entry name" value="Trimeric LpxA-like enzymes"/>
    <property type="match status" value="2"/>
</dbReference>
<dbReference type="InterPro" id="IPR012728">
    <property type="entry name" value="Pls/PosA_C"/>
</dbReference>
<dbReference type="InterPro" id="IPR025110">
    <property type="entry name" value="AMP-bd_C"/>
</dbReference>
<feature type="compositionally biased region" description="Basic and acidic residues" evidence="1">
    <location>
        <begin position="644"/>
        <end position="660"/>
    </location>
</feature>
<feature type="transmembrane region" description="Helical" evidence="2">
    <location>
        <begin position="1182"/>
        <end position="1206"/>
    </location>
</feature>
<evidence type="ECO:0000313" key="4">
    <source>
        <dbReference type="EMBL" id="PNG94425.1"/>
    </source>
</evidence>
<keyword evidence="2" id="KW-0472">Membrane</keyword>
<dbReference type="RefSeq" id="WP_102933206.1">
    <property type="nucleotide sequence ID" value="NZ_LJIW01000001.1"/>
</dbReference>
<evidence type="ECO:0000259" key="3">
    <source>
        <dbReference type="PROSITE" id="PS50075"/>
    </source>
</evidence>
<dbReference type="Gene3D" id="3.40.50.12780">
    <property type="entry name" value="N-terminal domain of ligase-like"/>
    <property type="match status" value="1"/>
</dbReference>
<dbReference type="PANTHER" id="PTHR45527:SF1">
    <property type="entry name" value="FATTY ACID SYNTHASE"/>
    <property type="match status" value="1"/>
</dbReference>
<dbReference type="InterPro" id="IPR011004">
    <property type="entry name" value="Trimer_LpxA-like_sf"/>
</dbReference>
<keyword evidence="5" id="KW-1185">Reference proteome</keyword>
<dbReference type="SUPFAM" id="SSF47336">
    <property type="entry name" value="ACP-like"/>
    <property type="match status" value="1"/>
</dbReference>
<dbReference type="InterPro" id="IPR020845">
    <property type="entry name" value="AMP-binding_CS"/>
</dbReference>
<dbReference type="GO" id="GO:0031177">
    <property type="term" value="F:phosphopantetheine binding"/>
    <property type="evidence" value="ECO:0007669"/>
    <property type="project" value="TreeGrafter"/>
</dbReference>
<dbReference type="InterPro" id="IPR036736">
    <property type="entry name" value="ACP-like_sf"/>
</dbReference>
<dbReference type="Pfam" id="PF13193">
    <property type="entry name" value="AMP-binding_C"/>
    <property type="match status" value="1"/>
</dbReference>
<feature type="region of interest" description="Disordered" evidence="1">
    <location>
        <begin position="1"/>
        <end position="24"/>
    </location>
</feature>
<feature type="region of interest" description="Disordered" evidence="1">
    <location>
        <begin position="536"/>
        <end position="559"/>
    </location>
</feature>
<dbReference type="InterPro" id="IPR009081">
    <property type="entry name" value="PP-bd_ACP"/>
</dbReference>
<dbReference type="GO" id="GO:0005737">
    <property type="term" value="C:cytoplasm"/>
    <property type="evidence" value="ECO:0007669"/>
    <property type="project" value="TreeGrafter"/>
</dbReference>
<evidence type="ECO:0000256" key="1">
    <source>
        <dbReference type="SAM" id="MobiDB-lite"/>
    </source>
</evidence>
<dbReference type="InterPro" id="IPR042099">
    <property type="entry name" value="ANL_N_sf"/>
</dbReference>
<name>A0A2J7Z2C3_STRMQ</name>
<feature type="transmembrane region" description="Helical" evidence="2">
    <location>
        <begin position="684"/>
        <end position="706"/>
    </location>
</feature>
<dbReference type="InterPro" id="IPR000873">
    <property type="entry name" value="AMP-dep_synth/lig_dom"/>
</dbReference>
<dbReference type="GO" id="GO:0044550">
    <property type="term" value="P:secondary metabolite biosynthetic process"/>
    <property type="evidence" value="ECO:0007669"/>
    <property type="project" value="TreeGrafter"/>
</dbReference>
<organism evidence="4 5">
    <name type="scientific">Streptomyces malaysiensis</name>
    <dbReference type="NCBI Taxonomy" id="92644"/>
    <lineage>
        <taxon>Bacteria</taxon>
        <taxon>Bacillati</taxon>
        <taxon>Actinomycetota</taxon>
        <taxon>Actinomycetes</taxon>
        <taxon>Kitasatosporales</taxon>
        <taxon>Streptomycetaceae</taxon>
        <taxon>Streptomyces</taxon>
        <taxon>Streptomyces violaceusniger group</taxon>
    </lineage>
</organism>
<dbReference type="InterPro" id="IPR010071">
    <property type="entry name" value="AA_adenyl_dom"/>
</dbReference>
<reference evidence="4 5" key="1">
    <citation type="submission" date="2015-09" db="EMBL/GenBank/DDBJ databases">
        <title>Genome sequence, genome mining and natural product profiling of a biocontrol bacterium Streptomyces malaysiensis F913.</title>
        <authorList>
            <person name="Xu Y."/>
            <person name="Wei J."/>
            <person name="Xie J."/>
            <person name="Li T."/>
            <person name="Zhou Z."/>
        </authorList>
    </citation>
    <scope>NUCLEOTIDE SEQUENCE [LARGE SCALE GENOMIC DNA]</scope>
    <source>
        <strain evidence="4 5">F913</strain>
    </source>
</reference>
<comment type="caution">
    <text evidence="4">The sequence shown here is derived from an EMBL/GenBank/DDBJ whole genome shotgun (WGS) entry which is preliminary data.</text>
</comment>
<dbReference type="CDD" id="cd05930">
    <property type="entry name" value="A_NRPS"/>
    <property type="match status" value="1"/>
</dbReference>
<dbReference type="PROSITE" id="PS50075">
    <property type="entry name" value="CARRIER"/>
    <property type="match status" value="1"/>
</dbReference>
<proteinExistence type="predicted"/>
<protein>
    <submittedName>
        <fullName evidence="4">Novobiocin biosynthesis protein H</fullName>
    </submittedName>
</protein>
<dbReference type="InterPro" id="IPR029058">
    <property type="entry name" value="AB_hydrolase_fold"/>
</dbReference>
<keyword evidence="2" id="KW-1133">Transmembrane helix</keyword>
<feature type="transmembrane region" description="Helical" evidence="2">
    <location>
        <begin position="972"/>
        <end position="991"/>
    </location>
</feature>
<dbReference type="InterPro" id="IPR001451">
    <property type="entry name" value="Hexapep"/>
</dbReference>
<dbReference type="InterPro" id="IPR045851">
    <property type="entry name" value="AMP-bd_C_sf"/>
</dbReference>
<evidence type="ECO:0000313" key="5">
    <source>
        <dbReference type="Proteomes" id="UP000236520"/>
    </source>
</evidence>
<dbReference type="GO" id="GO:0043041">
    <property type="term" value="P:amino acid activation for nonribosomal peptide biosynthetic process"/>
    <property type="evidence" value="ECO:0007669"/>
    <property type="project" value="TreeGrafter"/>
</dbReference>
<dbReference type="PROSITE" id="PS00455">
    <property type="entry name" value="AMP_BINDING"/>
    <property type="match status" value="1"/>
</dbReference>
<keyword evidence="2" id="KW-0812">Transmembrane</keyword>
<dbReference type="Gene3D" id="3.30.300.30">
    <property type="match status" value="1"/>
</dbReference>
<dbReference type="Gene3D" id="3.40.50.1820">
    <property type="entry name" value="alpha/beta hydrolase"/>
    <property type="match status" value="1"/>
</dbReference>
<evidence type="ECO:0000256" key="2">
    <source>
        <dbReference type="SAM" id="Phobius"/>
    </source>
</evidence>
<dbReference type="EMBL" id="LJIW01000001">
    <property type="protein sequence ID" value="PNG94425.1"/>
    <property type="molecule type" value="Genomic_DNA"/>
</dbReference>
<dbReference type="Gene3D" id="2.160.10.10">
    <property type="entry name" value="Hexapeptide repeat proteins"/>
    <property type="match status" value="2"/>
</dbReference>
<feature type="transmembrane region" description="Helical" evidence="2">
    <location>
        <begin position="1226"/>
        <end position="1246"/>
    </location>
</feature>
<feature type="transmembrane region" description="Helical" evidence="2">
    <location>
        <begin position="726"/>
        <end position="748"/>
    </location>
</feature>
<dbReference type="Pfam" id="PF00550">
    <property type="entry name" value="PP-binding"/>
    <property type="match status" value="1"/>
</dbReference>
<dbReference type="Pfam" id="PF14602">
    <property type="entry name" value="Hexapep_2"/>
    <property type="match status" value="2"/>
</dbReference>
<dbReference type="SUPFAM" id="SSF56801">
    <property type="entry name" value="Acetyl-CoA synthetase-like"/>
    <property type="match status" value="1"/>
</dbReference>
<dbReference type="PANTHER" id="PTHR45527">
    <property type="entry name" value="NONRIBOSOMAL PEPTIDE SYNTHETASE"/>
    <property type="match status" value="1"/>
</dbReference>
<dbReference type="FunFam" id="3.40.50.980:FF:000001">
    <property type="entry name" value="Non-ribosomal peptide synthetase"/>
    <property type="match status" value="1"/>
</dbReference>
<feature type="domain" description="Carrier" evidence="3">
    <location>
        <begin position="561"/>
        <end position="638"/>
    </location>
</feature>
<dbReference type="NCBIfam" id="TIGR02353">
    <property type="entry name" value="NRPS_term_dom"/>
    <property type="match status" value="1"/>
</dbReference>
<dbReference type="Proteomes" id="UP000236520">
    <property type="component" value="Unassembled WGS sequence"/>
</dbReference>
<feature type="region of interest" description="Disordered" evidence="1">
    <location>
        <begin position="635"/>
        <end position="672"/>
    </location>
</feature>
<dbReference type="Pfam" id="PF00501">
    <property type="entry name" value="AMP-binding"/>
    <property type="match status" value="1"/>
</dbReference>